<evidence type="ECO:0000313" key="1">
    <source>
        <dbReference type="EMBL" id="CCI04813.1"/>
    </source>
</evidence>
<reference evidence="1 2" key="1">
    <citation type="submission" date="2012-04" db="EMBL/GenBank/DDBJ databases">
        <authorList>
            <person name="Genoscope - CEA"/>
        </authorList>
    </citation>
    <scope>NUCLEOTIDE SEQUENCE [LARGE SCALE GENOMIC DNA]</scope>
    <source>
        <strain evidence="1 2">9443</strain>
    </source>
</reference>
<dbReference type="AlphaFoldDB" id="I4GA52"/>
<sequence length="56" mass="6431">MWRDKAFLLDIVRAGQLAQQFAEQPAKFAGVCQTIFENVPLLDRELELILETIKVI</sequence>
<evidence type="ECO:0000313" key="2">
    <source>
        <dbReference type="Proteomes" id="UP000003480"/>
    </source>
</evidence>
<comment type="caution">
    <text evidence="1">The sequence shown here is derived from an EMBL/GenBank/DDBJ whole genome shotgun (WGS) entry which is preliminary data.</text>
</comment>
<organism evidence="1 2">
    <name type="scientific">Microcystis aeruginosa PCC 9443</name>
    <dbReference type="NCBI Taxonomy" id="1160281"/>
    <lineage>
        <taxon>Bacteria</taxon>
        <taxon>Bacillati</taxon>
        <taxon>Cyanobacteriota</taxon>
        <taxon>Cyanophyceae</taxon>
        <taxon>Oscillatoriophycideae</taxon>
        <taxon>Chroococcales</taxon>
        <taxon>Microcystaceae</taxon>
        <taxon>Microcystis</taxon>
    </lineage>
</organism>
<dbReference type="Proteomes" id="UP000003480">
    <property type="component" value="Unassembled WGS sequence"/>
</dbReference>
<dbReference type="RefSeq" id="WP_002771831.1">
    <property type="nucleotide sequence ID" value="NZ_HE973013.1"/>
</dbReference>
<name>I4GA52_MICAE</name>
<gene>
    <name evidence="1" type="ORF">MICAC_6000003</name>
</gene>
<proteinExistence type="predicted"/>
<protein>
    <submittedName>
        <fullName evidence="1">Uncharacterized protein</fullName>
    </submittedName>
</protein>
<dbReference type="EMBL" id="CAIJ01000558">
    <property type="protein sequence ID" value="CCI04813.1"/>
    <property type="molecule type" value="Genomic_DNA"/>
</dbReference>
<dbReference type="HOGENOM" id="CLU_3009196_0_0_3"/>
<accession>I4GA52</accession>